<sequence length="154" mass="16386">MPHLSIPKLGPTRWRLRDIRRARLTRWLLLGGLLFMIGLQSALAAYVCTMPDGTMGPTMAMGTAAADRAMASTCPQMKHTAADRALCAKHCASDASAPTAIHPLSVPPSILVALPPSPTSAVALSSPMTVNQRQLDRLRAPPPPANLLFCSLLI</sequence>
<proteinExistence type="predicted"/>
<comment type="caution">
    <text evidence="1">The sequence shown here is derived from an EMBL/GenBank/DDBJ whole genome shotgun (WGS) entry which is preliminary data.</text>
</comment>
<keyword evidence="2" id="KW-1185">Reference proteome</keyword>
<reference evidence="1 2" key="1">
    <citation type="submission" date="2018-12" db="EMBL/GenBank/DDBJ databases">
        <title>Dyella dinghuensis sp. nov. DHOA06 and Dyella choica sp. nov. 4M-K27, isolated from forest soil.</title>
        <authorList>
            <person name="Qiu L.-H."/>
            <person name="Gao Z.-H."/>
        </authorList>
    </citation>
    <scope>NUCLEOTIDE SEQUENCE [LARGE SCALE GENOMIC DNA]</scope>
    <source>
        <strain evidence="1 2">DHOA06</strain>
    </source>
</reference>
<dbReference type="Proteomes" id="UP000267077">
    <property type="component" value="Unassembled WGS sequence"/>
</dbReference>
<gene>
    <name evidence="1" type="ORF">EKH79_06620</name>
</gene>
<evidence type="ECO:0000313" key="2">
    <source>
        <dbReference type="Proteomes" id="UP000267077"/>
    </source>
</evidence>
<evidence type="ECO:0000313" key="1">
    <source>
        <dbReference type="EMBL" id="RUL66342.1"/>
    </source>
</evidence>
<dbReference type="OrthoDB" id="9945117at2"/>
<accession>A0A3S0Q0D5</accession>
<name>A0A3S0Q0D5_9GAMM</name>
<organism evidence="1 2">
    <name type="scientific">Dyella dinghuensis</name>
    <dbReference type="NCBI Taxonomy" id="1920169"/>
    <lineage>
        <taxon>Bacteria</taxon>
        <taxon>Pseudomonadati</taxon>
        <taxon>Pseudomonadota</taxon>
        <taxon>Gammaproteobacteria</taxon>
        <taxon>Lysobacterales</taxon>
        <taxon>Rhodanobacteraceae</taxon>
        <taxon>Dyella</taxon>
    </lineage>
</organism>
<dbReference type="RefSeq" id="WP_126672968.1">
    <property type="nucleotide sequence ID" value="NZ_RYZR01000003.1"/>
</dbReference>
<protein>
    <recommendedName>
        <fullName evidence="3">DUF2946 domain-containing protein</fullName>
    </recommendedName>
</protein>
<evidence type="ECO:0008006" key="3">
    <source>
        <dbReference type="Google" id="ProtNLM"/>
    </source>
</evidence>
<dbReference type="EMBL" id="RYZR01000003">
    <property type="protein sequence ID" value="RUL66342.1"/>
    <property type="molecule type" value="Genomic_DNA"/>
</dbReference>
<dbReference type="AlphaFoldDB" id="A0A3S0Q0D5"/>